<dbReference type="Gene3D" id="3.40.390.10">
    <property type="entry name" value="Collagenase (Catalytic Domain)"/>
    <property type="match status" value="1"/>
</dbReference>
<dbReference type="SMART" id="SM00042">
    <property type="entry name" value="CUB"/>
    <property type="match status" value="2"/>
</dbReference>
<keyword evidence="10" id="KW-0732">Signal</keyword>
<evidence type="ECO:0000256" key="9">
    <source>
        <dbReference type="PROSITE-ProRule" id="PRU00059"/>
    </source>
</evidence>
<protein>
    <recommendedName>
        <fullName evidence="10">Metalloendopeptidase</fullName>
        <ecNumber evidence="10">3.4.24.-</ecNumber>
    </recommendedName>
</protein>
<keyword evidence="1" id="KW-0245">EGF-like domain</keyword>
<evidence type="ECO:0000256" key="4">
    <source>
        <dbReference type="ARBA" id="ARBA00022737"/>
    </source>
</evidence>
<feature type="domain" description="Peptidase M12A" evidence="12">
    <location>
        <begin position="1"/>
        <end position="122"/>
    </location>
</feature>
<dbReference type="PROSITE" id="PS00022">
    <property type="entry name" value="EGF_1"/>
    <property type="match status" value="1"/>
</dbReference>
<evidence type="ECO:0000259" key="11">
    <source>
        <dbReference type="PROSITE" id="PS01180"/>
    </source>
</evidence>
<comment type="caution">
    <text evidence="13">The sequence shown here is derived from an EMBL/GenBank/DDBJ whole genome shotgun (WGS) entry which is preliminary data.</text>
</comment>
<comment type="caution">
    <text evidence="9">Lacks conserved residue(s) required for the propagation of feature annotation.</text>
</comment>
<organism evidence="13 14">
    <name type="scientific">Argiope bruennichi</name>
    <name type="common">Wasp spider</name>
    <name type="synonym">Aranea bruennichi</name>
    <dbReference type="NCBI Taxonomy" id="94029"/>
    <lineage>
        <taxon>Eukaryota</taxon>
        <taxon>Metazoa</taxon>
        <taxon>Ecdysozoa</taxon>
        <taxon>Arthropoda</taxon>
        <taxon>Chelicerata</taxon>
        <taxon>Arachnida</taxon>
        <taxon>Araneae</taxon>
        <taxon>Araneomorphae</taxon>
        <taxon>Entelegynae</taxon>
        <taxon>Araneoidea</taxon>
        <taxon>Araneidae</taxon>
        <taxon>Argiope</taxon>
    </lineage>
</organism>
<dbReference type="CDD" id="cd00041">
    <property type="entry name" value="CUB"/>
    <property type="match status" value="2"/>
</dbReference>
<sequence length="474" mass="53348">MDVMWFLSIALPLLLNPIDVARSQPIDSFDDVIPLSDMVPVIVHEIGHAIGMFHEQSRLDRDGGVEYDYTSVMHYSSMAFTKQLFVKNTIVTKNPHYQRLLGSGRVISFRDAKLANKMYSCSGPPICGGNITEETTIQTPGYPNRESPNDSCSWWIQAPRGKRVMVKFEDFSFYPRLESRTSKYRGRCVTERVEIRTRNMAEGNMFCGEDIKPGTNLASTGQQFIIIITSNGGMRGTRGEVTAVFCLIQLILTQLGRTKTDRGQLLFEGDIIDDSSKKQDSMKALPNKGSLWLDRIIPYEFHSYECPNKGSLLCQNYGYLSPYQGNSEPCTCVCPPNTQGKKCEKITGDYYGSLTCGGDIHREGIIQSPGYPSRKPNDSCTWKIQAPSGKKVRVIFEDFSFRPRMDKPSNRYNGYCVYEHVEIRTSNMDEGDFYCGEDISEGTEMVSSSNTFLILIRADSKGQGRGLKANIKFI</sequence>
<evidence type="ECO:0000313" key="14">
    <source>
        <dbReference type="Proteomes" id="UP000807504"/>
    </source>
</evidence>
<feature type="signal peptide" evidence="10">
    <location>
        <begin position="1"/>
        <end position="23"/>
    </location>
</feature>
<feature type="domain" description="CUB" evidence="11">
    <location>
        <begin position="343"/>
        <end position="474"/>
    </location>
</feature>
<comment type="cofactor">
    <cofactor evidence="10">
        <name>Zn(2+)</name>
        <dbReference type="ChEBI" id="CHEBI:29105"/>
    </cofactor>
    <text evidence="10">Binds 1 zinc ion per subunit.</text>
</comment>
<dbReference type="EMBL" id="JABXBU010002230">
    <property type="protein sequence ID" value="KAF8767875.1"/>
    <property type="molecule type" value="Genomic_DNA"/>
</dbReference>
<dbReference type="PRINTS" id="PR00480">
    <property type="entry name" value="ASTACIN"/>
</dbReference>
<dbReference type="Pfam" id="PF01400">
    <property type="entry name" value="Astacin"/>
    <property type="match status" value="2"/>
</dbReference>
<gene>
    <name evidence="13" type="ORF">HNY73_020759</name>
</gene>
<keyword evidence="8" id="KW-1015">Disulfide bond</keyword>
<evidence type="ECO:0000256" key="6">
    <source>
        <dbReference type="ARBA" id="ARBA00022833"/>
    </source>
</evidence>
<keyword evidence="4" id="KW-0677">Repeat</keyword>
<keyword evidence="3 10" id="KW-0479">Metal-binding</keyword>
<dbReference type="GO" id="GO:0006508">
    <property type="term" value="P:proteolysis"/>
    <property type="evidence" value="ECO:0007669"/>
    <property type="project" value="UniProtKB-KW"/>
</dbReference>
<keyword evidence="14" id="KW-1185">Reference proteome</keyword>
<evidence type="ECO:0000256" key="8">
    <source>
        <dbReference type="ARBA" id="ARBA00023157"/>
    </source>
</evidence>
<dbReference type="Gene3D" id="2.60.120.290">
    <property type="entry name" value="Spermadhesin, CUB domain"/>
    <property type="match status" value="2"/>
</dbReference>
<evidence type="ECO:0000256" key="5">
    <source>
        <dbReference type="ARBA" id="ARBA00022801"/>
    </source>
</evidence>
<dbReference type="GO" id="GO:0046872">
    <property type="term" value="F:metal ion binding"/>
    <property type="evidence" value="ECO:0007669"/>
    <property type="project" value="UniProtKB-KW"/>
</dbReference>
<dbReference type="GO" id="GO:0004222">
    <property type="term" value="F:metalloendopeptidase activity"/>
    <property type="evidence" value="ECO:0007669"/>
    <property type="project" value="UniProtKB-UniRule"/>
</dbReference>
<feature type="chain" id="PRO_5035967456" description="Metalloendopeptidase" evidence="10">
    <location>
        <begin position="24"/>
        <end position="474"/>
    </location>
</feature>
<dbReference type="PROSITE" id="PS51864">
    <property type="entry name" value="ASTACIN"/>
    <property type="match status" value="1"/>
</dbReference>
<reference evidence="13" key="1">
    <citation type="journal article" date="2020" name="bioRxiv">
        <title>Chromosome-level reference genome of the European wasp spider Argiope bruennichi: a resource for studies on range expansion and evolutionary adaptation.</title>
        <authorList>
            <person name="Sheffer M.M."/>
            <person name="Hoppe A."/>
            <person name="Krehenwinkel H."/>
            <person name="Uhl G."/>
            <person name="Kuss A.W."/>
            <person name="Jensen L."/>
            <person name="Jensen C."/>
            <person name="Gillespie R.G."/>
            <person name="Hoff K.J."/>
            <person name="Prost S."/>
        </authorList>
    </citation>
    <scope>NUCLEOTIDE SEQUENCE</scope>
</reference>
<dbReference type="EC" id="3.4.24.-" evidence="10"/>
<evidence type="ECO:0000256" key="10">
    <source>
        <dbReference type="RuleBase" id="RU361183"/>
    </source>
</evidence>
<proteinExistence type="predicted"/>
<dbReference type="Proteomes" id="UP000807504">
    <property type="component" value="Unassembled WGS sequence"/>
</dbReference>
<name>A0A8T0ECI1_ARGBR</name>
<dbReference type="PROSITE" id="PS01180">
    <property type="entry name" value="CUB"/>
    <property type="match status" value="2"/>
</dbReference>
<dbReference type="InterPro" id="IPR000859">
    <property type="entry name" value="CUB_dom"/>
</dbReference>
<dbReference type="Pfam" id="PF00431">
    <property type="entry name" value="CUB"/>
    <property type="match status" value="2"/>
</dbReference>
<dbReference type="InterPro" id="IPR001506">
    <property type="entry name" value="Peptidase_M12A"/>
</dbReference>
<evidence type="ECO:0000313" key="13">
    <source>
        <dbReference type="EMBL" id="KAF8767875.1"/>
    </source>
</evidence>
<evidence type="ECO:0000256" key="7">
    <source>
        <dbReference type="ARBA" id="ARBA00023049"/>
    </source>
</evidence>
<dbReference type="PANTHER" id="PTHR24251">
    <property type="entry name" value="OVOCHYMASE-RELATED"/>
    <property type="match status" value="1"/>
</dbReference>
<keyword evidence="5 10" id="KW-0378">Hydrolase</keyword>
<feature type="domain" description="CUB" evidence="11">
    <location>
        <begin position="121"/>
        <end position="248"/>
    </location>
</feature>
<dbReference type="InterPro" id="IPR024079">
    <property type="entry name" value="MetalloPept_cat_dom_sf"/>
</dbReference>
<dbReference type="SUPFAM" id="SSF55486">
    <property type="entry name" value="Metalloproteases ('zincins'), catalytic domain"/>
    <property type="match status" value="1"/>
</dbReference>
<keyword evidence="2 10" id="KW-0645">Protease</keyword>
<evidence type="ECO:0000256" key="3">
    <source>
        <dbReference type="ARBA" id="ARBA00022723"/>
    </source>
</evidence>
<keyword evidence="7 10" id="KW-0482">Metalloprotease</keyword>
<dbReference type="AlphaFoldDB" id="A0A8T0ECI1"/>
<dbReference type="SUPFAM" id="SSF49854">
    <property type="entry name" value="Spermadhesin, CUB domain"/>
    <property type="match status" value="2"/>
</dbReference>
<dbReference type="InterPro" id="IPR035914">
    <property type="entry name" value="Sperma_CUB_dom_sf"/>
</dbReference>
<evidence type="ECO:0000256" key="2">
    <source>
        <dbReference type="ARBA" id="ARBA00022670"/>
    </source>
</evidence>
<evidence type="ECO:0000256" key="1">
    <source>
        <dbReference type="ARBA" id="ARBA00022536"/>
    </source>
</evidence>
<keyword evidence="6 10" id="KW-0862">Zinc</keyword>
<reference evidence="13" key="2">
    <citation type="submission" date="2020-06" db="EMBL/GenBank/DDBJ databases">
        <authorList>
            <person name="Sheffer M."/>
        </authorList>
    </citation>
    <scope>NUCLEOTIDE SEQUENCE</scope>
</reference>
<accession>A0A8T0ECI1</accession>
<evidence type="ECO:0000259" key="12">
    <source>
        <dbReference type="PROSITE" id="PS51864"/>
    </source>
</evidence>
<dbReference type="InterPro" id="IPR000742">
    <property type="entry name" value="EGF"/>
</dbReference>